<dbReference type="RefSeq" id="WP_209857100.1">
    <property type="nucleotide sequence ID" value="NZ_JAGGJV010000014.1"/>
</dbReference>
<sequence length="287" mass="30577">MSDPFIPASLVPPGVNDQRGRDFAAALSNVLSSFSTSALLIQDPLTVDARLLPILTVELGMTEFMTPGLLETHVRELLARAPEIHAWTGTVYGTKRALGALGITVDWTQWWQTTPKGPHDTHTVIAYVNDHLTAGNDNLFSAATQYAVRRIIEATQRWSQEISFLLGIKFGNSAGLTSAVQNVAVVRPTAEAVPPVPNARAGLAAVIQSFVGVRRSADAAAPQTATRAGLAASLSSLSCVRAVMHVFLPPAALEPLPGGHAFVVDTPTGDKFVIDHGDRFIFSKVNP</sequence>
<proteinExistence type="predicted"/>
<protein>
    <submittedName>
        <fullName evidence="1">Phage tail P2-like protein</fullName>
    </submittedName>
</protein>
<dbReference type="NCBIfam" id="TIGR01634">
    <property type="entry name" value="tail_P2_I"/>
    <property type="match status" value="1"/>
</dbReference>
<keyword evidence="2" id="KW-1185">Reference proteome</keyword>
<evidence type="ECO:0000313" key="2">
    <source>
        <dbReference type="Proteomes" id="UP000823786"/>
    </source>
</evidence>
<name>A0ABS4EWF2_9HYPH</name>
<dbReference type="InterPro" id="IPR006521">
    <property type="entry name" value="Tail_protein_I"/>
</dbReference>
<comment type="caution">
    <text evidence="1">The sequence shown here is derived from an EMBL/GenBank/DDBJ whole genome shotgun (WGS) entry which is preliminary data.</text>
</comment>
<gene>
    <name evidence="1" type="ORF">J2Z75_005662</name>
</gene>
<organism evidence="1 2">
    <name type="scientific">Rhizobium herbae</name>
    <dbReference type="NCBI Taxonomy" id="508661"/>
    <lineage>
        <taxon>Bacteria</taxon>
        <taxon>Pseudomonadati</taxon>
        <taxon>Pseudomonadota</taxon>
        <taxon>Alphaproteobacteria</taxon>
        <taxon>Hyphomicrobiales</taxon>
        <taxon>Rhizobiaceae</taxon>
        <taxon>Rhizobium/Agrobacterium group</taxon>
        <taxon>Rhizobium</taxon>
    </lineage>
</organism>
<reference evidence="1 2" key="1">
    <citation type="submission" date="2021-03" db="EMBL/GenBank/DDBJ databases">
        <title>Genomic Encyclopedia of Type Strains, Phase IV (KMG-IV): sequencing the most valuable type-strain genomes for metagenomic binning, comparative biology and taxonomic classification.</title>
        <authorList>
            <person name="Goeker M."/>
        </authorList>
    </citation>
    <scope>NUCLEOTIDE SEQUENCE [LARGE SCALE GENOMIC DNA]</scope>
    <source>
        <strain evidence="1 2">DSM 26427</strain>
    </source>
</reference>
<evidence type="ECO:0000313" key="1">
    <source>
        <dbReference type="EMBL" id="MBP1862131.1"/>
    </source>
</evidence>
<dbReference type="EMBL" id="JAGGJV010000014">
    <property type="protein sequence ID" value="MBP1862131.1"/>
    <property type="molecule type" value="Genomic_DNA"/>
</dbReference>
<dbReference type="Proteomes" id="UP000823786">
    <property type="component" value="Unassembled WGS sequence"/>
</dbReference>
<dbReference type="Pfam" id="PF09684">
    <property type="entry name" value="Tail_P2_I"/>
    <property type="match status" value="1"/>
</dbReference>
<accession>A0ABS4EWF2</accession>